<proteinExistence type="inferred from homology"/>
<dbReference type="PANTHER" id="PTHR33048">
    <property type="entry name" value="PTH11-LIKE INTEGRAL MEMBRANE PROTEIN (AFU_ORTHOLOGUE AFUA_5G11245)"/>
    <property type="match status" value="1"/>
</dbReference>
<feature type="transmembrane region" description="Helical" evidence="7">
    <location>
        <begin position="256"/>
        <end position="276"/>
    </location>
</feature>
<dbReference type="InterPro" id="IPR052337">
    <property type="entry name" value="SAT4-like"/>
</dbReference>
<comment type="subcellular location">
    <subcellularLocation>
        <location evidence="1">Membrane</location>
        <topology evidence="1">Multi-pass membrane protein</topology>
    </subcellularLocation>
</comment>
<evidence type="ECO:0000256" key="5">
    <source>
        <dbReference type="ARBA" id="ARBA00038359"/>
    </source>
</evidence>
<feature type="transmembrane region" description="Helical" evidence="7">
    <location>
        <begin position="58"/>
        <end position="81"/>
    </location>
</feature>
<dbReference type="PANTHER" id="PTHR33048:SF167">
    <property type="entry name" value="INTEGRAL MEMBRANE PROTEIN"/>
    <property type="match status" value="1"/>
</dbReference>
<comment type="similarity">
    <text evidence="5">Belongs to the SAT4 family.</text>
</comment>
<dbReference type="EMBL" id="CAUWAG010000003">
    <property type="protein sequence ID" value="CAJ2501282.1"/>
    <property type="molecule type" value="Genomic_DNA"/>
</dbReference>
<keyword evidence="4 7" id="KW-0472">Membrane</keyword>
<dbReference type="GO" id="GO:0016020">
    <property type="term" value="C:membrane"/>
    <property type="evidence" value="ECO:0007669"/>
    <property type="project" value="UniProtKB-SubCell"/>
</dbReference>
<evidence type="ECO:0000256" key="7">
    <source>
        <dbReference type="SAM" id="Phobius"/>
    </source>
</evidence>
<accession>A0AAI8VB14</accession>
<feature type="domain" description="Rhodopsin" evidence="8">
    <location>
        <begin position="42"/>
        <end position="282"/>
    </location>
</feature>
<evidence type="ECO:0000256" key="6">
    <source>
        <dbReference type="SAM" id="MobiDB-lite"/>
    </source>
</evidence>
<organism evidence="9 10">
    <name type="scientific">Anthostomella pinea</name>
    <dbReference type="NCBI Taxonomy" id="933095"/>
    <lineage>
        <taxon>Eukaryota</taxon>
        <taxon>Fungi</taxon>
        <taxon>Dikarya</taxon>
        <taxon>Ascomycota</taxon>
        <taxon>Pezizomycotina</taxon>
        <taxon>Sordariomycetes</taxon>
        <taxon>Xylariomycetidae</taxon>
        <taxon>Xylariales</taxon>
        <taxon>Xylariaceae</taxon>
        <taxon>Anthostomella</taxon>
    </lineage>
</organism>
<evidence type="ECO:0000256" key="4">
    <source>
        <dbReference type="ARBA" id="ARBA00023136"/>
    </source>
</evidence>
<comment type="caution">
    <text evidence="9">The sequence shown here is derived from an EMBL/GenBank/DDBJ whole genome shotgun (WGS) entry which is preliminary data.</text>
</comment>
<name>A0AAI8VB14_9PEZI</name>
<feature type="transmembrane region" description="Helical" evidence="7">
    <location>
        <begin position="190"/>
        <end position="208"/>
    </location>
</feature>
<dbReference type="AlphaFoldDB" id="A0AAI8VB14"/>
<evidence type="ECO:0000256" key="3">
    <source>
        <dbReference type="ARBA" id="ARBA00022989"/>
    </source>
</evidence>
<feature type="transmembrane region" description="Helical" evidence="7">
    <location>
        <begin position="22"/>
        <end position="46"/>
    </location>
</feature>
<reference evidence="9" key="1">
    <citation type="submission" date="2023-10" db="EMBL/GenBank/DDBJ databases">
        <authorList>
            <person name="Hackl T."/>
        </authorList>
    </citation>
    <scope>NUCLEOTIDE SEQUENCE</scope>
</reference>
<dbReference type="Pfam" id="PF20684">
    <property type="entry name" value="Fung_rhodopsin"/>
    <property type="match status" value="1"/>
</dbReference>
<dbReference type="InterPro" id="IPR049326">
    <property type="entry name" value="Rhodopsin_dom_fungi"/>
</dbReference>
<protein>
    <submittedName>
        <fullName evidence="9">Uu.00g041350.m01.CDS01</fullName>
    </submittedName>
</protein>
<evidence type="ECO:0000256" key="2">
    <source>
        <dbReference type="ARBA" id="ARBA00022692"/>
    </source>
</evidence>
<evidence type="ECO:0000313" key="9">
    <source>
        <dbReference type="EMBL" id="CAJ2501282.1"/>
    </source>
</evidence>
<feature type="transmembrane region" description="Helical" evidence="7">
    <location>
        <begin position="220"/>
        <end position="244"/>
    </location>
</feature>
<dbReference type="Proteomes" id="UP001295740">
    <property type="component" value="Unassembled WGS sequence"/>
</dbReference>
<sequence>MSTAASTTASPVDPAYAKESNAAWIVGVTTALHALALVCAGLRLYVKVWSTRAQGWDDAFMLLCAICAIGGWSVFIFQSYHGLGRHLDTIPTVDFVQFQHAAFWQTIISATASLMFLKVSISLSLLRLAFSKWYKWSLYFIIFSNVCFFISGSLTFLLFCQPMAGYWDKSLKPHCAPITTLVKGGLSNTVFNIITDVALATLPVPVIWRLKMNRRTKMSVIGILSLGYMAVAMGIVKAVYQIAYGTQKDKTFMQSVQFWGFLQLQVGIIAACAASLKPLFRRMLKLSSSGSGPHYKSGSGYGARKAPRSIGLVTIGGTGGTGSRPGAKNNQKFSSRAVDGDDDAGSDKSTLWLADGGGNHATTAKSGFYKNTTEGSTSEERILPRSLEPLHMKNEGERGGNGGIIRTTVVTVERES</sequence>
<keyword evidence="3 7" id="KW-1133">Transmembrane helix</keyword>
<feature type="region of interest" description="Disordered" evidence="6">
    <location>
        <begin position="365"/>
        <end position="407"/>
    </location>
</feature>
<gene>
    <name evidence="9" type="ORF">KHLLAP_LOCUS1750</name>
</gene>
<feature type="transmembrane region" description="Helical" evidence="7">
    <location>
        <begin position="101"/>
        <end position="126"/>
    </location>
</feature>
<keyword evidence="10" id="KW-1185">Reference proteome</keyword>
<feature type="transmembrane region" description="Helical" evidence="7">
    <location>
        <begin position="138"/>
        <end position="159"/>
    </location>
</feature>
<evidence type="ECO:0000256" key="1">
    <source>
        <dbReference type="ARBA" id="ARBA00004141"/>
    </source>
</evidence>
<feature type="compositionally biased region" description="Polar residues" evidence="6">
    <location>
        <begin position="365"/>
        <end position="376"/>
    </location>
</feature>
<feature type="region of interest" description="Disordered" evidence="6">
    <location>
        <begin position="315"/>
        <end position="346"/>
    </location>
</feature>
<evidence type="ECO:0000313" key="10">
    <source>
        <dbReference type="Proteomes" id="UP001295740"/>
    </source>
</evidence>
<keyword evidence="2 7" id="KW-0812">Transmembrane</keyword>
<feature type="compositionally biased region" description="Basic and acidic residues" evidence="6">
    <location>
        <begin position="378"/>
        <end position="398"/>
    </location>
</feature>
<evidence type="ECO:0000259" key="8">
    <source>
        <dbReference type="Pfam" id="PF20684"/>
    </source>
</evidence>